<comment type="caution">
    <text evidence="1">The sequence shown here is derived from an EMBL/GenBank/DDBJ whole genome shotgun (WGS) entry which is preliminary data.</text>
</comment>
<evidence type="ECO:0000313" key="2">
    <source>
        <dbReference type="Proteomes" id="UP001160334"/>
    </source>
</evidence>
<accession>A0ABT6MKZ6</accession>
<keyword evidence="2" id="KW-1185">Reference proteome</keyword>
<evidence type="ECO:0000313" key="1">
    <source>
        <dbReference type="EMBL" id="MDH6284905.1"/>
    </source>
</evidence>
<proteinExistence type="predicted"/>
<protein>
    <submittedName>
        <fullName evidence="1">Uncharacterized protein</fullName>
    </submittedName>
</protein>
<sequence length="71" mass="7854">MFWGPYVWGTVSGTNECGSDGPVRRLCPADRIARRVLFGLPRMWRSLEASVNVSGVVDLVQVGSVIVVDRY</sequence>
<dbReference type="Proteomes" id="UP001160334">
    <property type="component" value="Unassembled WGS sequence"/>
</dbReference>
<reference evidence="1 2" key="1">
    <citation type="submission" date="2023-04" db="EMBL/GenBank/DDBJ databases">
        <title>Forest soil microbial communities from Buena Vista Peninsula, Colon Province, Panama.</title>
        <authorList>
            <person name="Bouskill N."/>
        </authorList>
    </citation>
    <scope>NUCLEOTIDE SEQUENCE [LARGE SCALE GENOMIC DNA]</scope>
    <source>
        <strain evidence="1 2">CFH S0262</strain>
    </source>
</reference>
<dbReference type="EMBL" id="JARXVC010000030">
    <property type="protein sequence ID" value="MDH6284905.1"/>
    <property type="molecule type" value="Genomic_DNA"/>
</dbReference>
<name>A0ABT6MKZ6_9NOCA</name>
<gene>
    <name evidence="1" type="ORF">M2280_006169</name>
</gene>
<organism evidence="1 2">
    <name type="scientific">Prescottella agglutinans</name>
    <dbReference type="NCBI Taxonomy" id="1644129"/>
    <lineage>
        <taxon>Bacteria</taxon>
        <taxon>Bacillati</taxon>
        <taxon>Actinomycetota</taxon>
        <taxon>Actinomycetes</taxon>
        <taxon>Mycobacteriales</taxon>
        <taxon>Nocardiaceae</taxon>
        <taxon>Prescottella</taxon>
    </lineage>
</organism>